<dbReference type="Gene3D" id="3.40.605.10">
    <property type="entry name" value="Aldehyde Dehydrogenase, Chain A, domain 1"/>
    <property type="match status" value="1"/>
</dbReference>
<dbReference type="InterPro" id="IPR015590">
    <property type="entry name" value="Aldehyde_DH_dom"/>
</dbReference>
<dbReference type="EMBL" id="MIYV01000002">
    <property type="protein sequence ID" value="OIR14842.1"/>
    <property type="molecule type" value="Genomic_DNA"/>
</dbReference>
<dbReference type="InterPro" id="IPR016160">
    <property type="entry name" value="Ald_DH_CS_CYS"/>
</dbReference>
<comment type="similarity">
    <text evidence="1">Belongs to the aldehyde dehydrogenase family.</text>
</comment>
<evidence type="ECO:0000256" key="3">
    <source>
        <dbReference type="ARBA" id="ARBA00023002"/>
    </source>
</evidence>
<dbReference type="PROSITE" id="PS00070">
    <property type="entry name" value="ALDEHYDE_DEHYDR_CYS"/>
    <property type="match status" value="1"/>
</dbReference>
<evidence type="ECO:0000256" key="2">
    <source>
        <dbReference type="ARBA" id="ARBA00011881"/>
    </source>
</evidence>
<dbReference type="Pfam" id="PF00171">
    <property type="entry name" value="Aldedh"/>
    <property type="match status" value="1"/>
</dbReference>
<proteinExistence type="inferred from homology"/>
<dbReference type="FunFam" id="3.40.309.10:FF:000012">
    <property type="entry name" value="Betaine aldehyde dehydrogenase"/>
    <property type="match status" value="1"/>
</dbReference>
<name>A0A1J5T1W0_9ARCH</name>
<accession>A0A1J5T1W0</accession>
<dbReference type="InterPro" id="IPR016163">
    <property type="entry name" value="Ald_DH_C"/>
</dbReference>
<protein>
    <submittedName>
        <fullName evidence="6">2-hydroxymuconic semialdehyde dehydrogenase</fullName>
    </submittedName>
</protein>
<dbReference type="InterPro" id="IPR016162">
    <property type="entry name" value="Ald_DH_N"/>
</dbReference>
<evidence type="ECO:0000313" key="6">
    <source>
        <dbReference type="EMBL" id="OIR14842.1"/>
    </source>
</evidence>
<dbReference type="AlphaFoldDB" id="A0A1J5T1W0"/>
<dbReference type="GO" id="GO:0016620">
    <property type="term" value="F:oxidoreductase activity, acting on the aldehyde or oxo group of donors, NAD or NADP as acceptor"/>
    <property type="evidence" value="ECO:0007669"/>
    <property type="project" value="InterPro"/>
</dbReference>
<comment type="caution">
    <text evidence="6">The sequence shown here is derived from an EMBL/GenBank/DDBJ whole genome shotgun (WGS) entry which is preliminary data.</text>
</comment>
<dbReference type="FunFam" id="3.40.605.10:FF:000007">
    <property type="entry name" value="NAD/NADP-dependent betaine aldehyde dehydrogenase"/>
    <property type="match status" value="1"/>
</dbReference>
<dbReference type="Gene3D" id="3.40.309.10">
    <property type="entry name" value="Aldehyde Dehydrogenase, Chain A, domain 2"/>
    <property type="match status" value="1"/>
</dbReference>
<evidence type="ECO:0000313" key="7">
    <source>
        <dbReference type="Proteomes" id="UP000183403"/>
    </source>
</evidence>
<gene>
    <name evidence="6" type="ORF">BEU03_01535</name>
</gene>
<feature type="domain" description="Aldehyde dehydrogenase" evidence="5">
    <location>
        <begin position="15"/>
        <end position="470"/>
    </location>
</feature>
<dbReference type="Proteomes" id="UP000183403">
    <property type="component" value="Unassembled WGS sequence"/>
</dbReference>
<organism evidence="6 7">
    <name type="scientific">Marine Group III euryarchaeote CG-Epi6</name>
    <dbReference type="NCBI Taxonomy" id="1889000"/>
    <lineage>
        <taxon>Archaea</taxon>
        <taxon>Methanobacteriati</taxon>
        <taxon>Thermoplasmatota</taxon>
        <taxon>Thermoplasmata</taxon>
        <taxon>Candidatus Thermoprofundales</taxon>
    </lineage>
</organism>
<evidence type="ECO:0000256" key="4">
    <source>
        <dbReference type="ARBA" id="ARBA00023027"/>
    </source>
</evidence>
<keyword evidence="3" id="KW-0560">Oxidoreductase</keyword>
<dbReference type="PANTHER" id="PTHR43720">
    <property type="entry name" value="2-AMINOMUCONIC SEMIALDEHYDE DEHYDROGENASE"/>
    <property type="match status" value="1"/>
</dbReference>
<reference evidence="6 7" key="1">
    <citation type="submission" date="2016-08" db="EMBL/GenBank/DDBJ databases">
        <title>New Insights into Marine Group III Euryarchaeota, from dark to light.</title>
        <authorList>
            <person name="Haro-Moreno J.M."/>
            <person name="Rodriguez-Valera F."/>
            <person name="Lopez-Garcia P."/>
            <person name="Moreira D."/>
            <person name="Martin-Cuadrado A.B."/>
        </authorList>
    </citation>
    <scope>NUCLEOTIDE SEQUENCE [LARGE SCALE GENOMIC DNA]</scope>
    <source>
        <strain evidence="6">CG-Epi6</strain>
    </source>
</reference>
<sequence length="477" mass="52226">MITVQNYVNGTFVSTKETIEDINPATGEIIANIPRSKSDDVEKAVLAADNAREYWSSLSLDDRRVWLEKIANALEARSEEIATLESLDTGKPIKLARAVDASRSIANFRFFAEFSKDYNKERFEMDDATNHVIFKPVGIAGLITPWNLPLYLLSWKIAPAIVMGNTVVAKPSELTPLTANLLAEVIHEVGLPAGVVNIVHGLGYEAGQTIVSHPKVNLISFTGGTITGKKVAETAAPMFKKLSLELGGKNSTIVLDDVKMDDAIPEIARSGFLNQGQVCLCGSRVLISHNIWDEFTEKFVNYVDNMKVGNPSSDNSDLGALVSFAHRDKVESYIHLAEREGGEILCGGKRPSLESPFDKGAFLKPTVVSNIDHQSRTATEEIFGPVVTLHQFKTEEEAVEMANSTDYGLAGSVWTSDLVRGKKLAEKIETGMVWVNTWLHRDLRVPFGGVKDSGVGTEGGRWSLSFFSQPVNICVKE</sequence>
<dbReference type="PANTHER" id="PTHR43720:SF2">
    <property type="entry name" value="2-AMINOMUCONIC SEMIALDEHYDE DEHYDROGENASE"/>
    <property type="match status" value="1"/>
</dbReference>
<evidence type="ECO:0000256" key="1">
    <source>
        <dbReference type="ARBA" id="ARBA00009986"/>
    </source>
</evidence>
<keyword evidence="4" id="KW-0520">NAD</keyword>
<dbReference type="SUPFAM" id="SSF53720">
    <property type="entry name" value="ALDH-like"/>
    <property type="match status" value="1"/>
</dbReference>
<comment type="subunit">
    <text evidence="2">Homotetramer.</text>
</comment>
<evidence type="ECO:0000259" key="5">
    <source>
        <dbReference type="Pfam" id="PF00171"/>
    </source>
</evidence>
<dbReference type="CDD" id="cd07093">
    <property type="entry name" value="ALDH_F8_HMSADH"/>
    <property type="match status" value="1"/>
</dbReference>
<dbReference type="InterPro" id="IPR016161">
    <property type="entry name" value="Ald_DH/histidinol_DH"/>
</dbReference>